<dbReference type="AlphaFoldDB" id="U6M440"/>
<reference evidence="2" key="1">
    <citation type="submission" date="2013-10" db="EMBL/GenBank/DDBJ databases">
        <title>Genomic analysis of the causative agents of coccidiosis in chickens.</title>
        <authorList>
            <person name="Reid A.J."/>
            <person name="Blake D."/>
            <person name="Billington K."/>
            <person name="Browne H."/>
            <person name="Dunn M."/>
            <person name="Hung S."/>
            <person name="Kawahara F."/>
            <person name="Miranda-Saavedra D."/>
            <person name="Mourier T."/>
            <person name="Nagra H."/>
            <person name="Otto T.D."/>
            <person name="Rawlings N."/>
            <person name="Sanchez A."/>
            <person name="Sanders M."/>
            <person name="Subramaniam C."/>
            <person name="Tay Y."/>
            <person name="Dear P."/>
            <person name="Doerig C."/>
            <person name="Gruber A."/>
            <person name="Parkinson J."/>
            <person name="Shirley M."/>
            <person name="Wan K.L."/>
            <person name="Berriman M."/>
            <person name="Tomley F."/>
            <person name="Pain A."/>
        </authorList>
    </citation>
    <scope>NUCLEOTIDE SEQUENCE [LARGE SCALE GENOMIC DNA]</scope>
    <source>
        <strain evidence="2">Weybridge</strain>
    </source>
</reference>
<feature type="transmembrane region" description="Helical" evidence="1">
    <location>
        <begin position="157"/>
        <end position="175"/>
    </location>
</feature>
<keyword evidence="3" id="KW-1185">Reference proteome</keyword>
<keyword evidence="1" id="KW-0472">Membrane</keyword>
<feature type="transmembrane region" description="Helical" evidence="1">
    <location>
        <begin position="118"/>
        <end position="142"/>
    </location>
</feature>
<protein>
    <submittedName>
        <fullName evidence="2">Aminoalcoholphosphotransferase, putative</fullName>
    </submittedName>
</protein>
<keyword evidence="2" id="KW-0808">Transferase</keyword>
<evidence type="ECO:0000313" key="2">
    <source>
        <dbReference type="EMBL" id="CDJ58992.1"/>
    </source>
</evidence>
<dbReference type="Proteomes" id="UP000030763">
    <property type="component" value="Unassembled WGS sequence"/>
</dbReference>
<dbReference type="GO" id="GO:0016740">
    <property type="term" value="F:transferase activity"/>
    <property type="evidence" value="ECO:0007669"/>
    <property type="project" value="UniProtKB-KW"/>
</dbReference>
<dbReference type="EMBL" id="HG720017">
    <property type="protein sequence ID" value="CDJ58992.1"/>
    <property type="molecule type" value="Genomic_DNA"/>
</dbReference>
<organism evidence="2 3">
    <name type="scientific">Eimeria maxima</name>
    <name type="common">Coccidian parasite</name>
    <dbReference type="NCBI Taxonomy" id="5804"/>
    <lineage>
        <taxon>Eukaryota</taxon>
        <taxon>Sar</taxon>
        <taxon>Alveolata</taxon>
        <taxon>Apicomplexa</taxon>
        <taxon>Conoidasida</taxon>
        <taxon>Coccidia</taxon>
        <taxon>Eucoccidiorida</taxon>
        <taxon>Eimeriorina</taxon>
        <taxon>Eimeriidae</taxon>
        <taxon>Eimeria</taxon>
    </lineage>
</organism>
<keyword evidence="1" id="KW-1133">Transmembrane helix</keyword>
<dbReference type="OrthoDB" id="348027at2759"/>
<dbReference type="GeneID" id="25339490"/>
<dbReference type="VEuPathDB" id="ToxoDB:EMWEY_00055040"/>
<gene>
    <name evidence="2" type="ORF">EMWEY_00055040</name>
</gene>
<evidence type="ECO:0000313" key="3">
    <source>
        <dbReference type="Proteomes" id="UP000030763"/>
    </source>
</evidence>
<evidence type="ECO:0000256" key="1">
    <source>
        <dbReference type="SAM" id="Phobius"/>
    </source>
</evidence>
<sequence>MPTLSEAAPTWVGSSDELRSAGGKGCKLTNQPGGATAAAAAAATYAYFSCTVQQHQKQQWWELHFHEYRCHTGVTGVTEGQLVMMGMNLVSLIFGPETFTTSFGDVAPSLFLKTAPQYLLSLPIQAFLAFPFYLLLIGMLFADVVNGSRLAAKPAKAVSQLLGCLVHVLMHIPLYSSSKHMGIIQQQQEQQQQQS</sequence>
<keyword evidence="1" id="KW-0812">Transmembrane</keyword>
<accession>U6M440</accession>
<name>U6M440_EIMMA</name>
<reference evidence="2" key="2">
    <citation type="submission" date="2013-10" db="EMBL/GenBank/DDBJ databases">
        <authorList>
            <person name="Aslett M."/>
        </authorList>
    </citation>
    <scope>NUCLEOTIDE SEQUENCE [LARGE SCALE GENOMIC DNA]</scope>
    <source>
        <strain evidence="2">Weybridge</strain>
    </source>
</reference>
<dbReference type="RefSeq" id="XP_013335640.1">
    <property type="nucleotide sequence ID" value="XM_013480186.1"/>
</dbReference>
<proteinExistence type="predicted"/>